<evidence type="ECO:0000256" key="14">
    <source>
        <dbReference type="SAM" id="Coils"/>
    </source>
</evidence>
<dbReference type="PANTHER" id="PTHR10890">
    <property type="entry name" value="CYSTEINYL-TRNA SYNTHETASE"/>
    <property type="match status" value="1"/>
</dbReference>
<feature type="binding site" evidence="13">
    <location>
        <position position="232"/>
    </location>
    <ligand>
        <name>Zn(2+)</name>
        <dbReference type="ChEBI" id="CHEBI:29105"/>
    </ligand>
</feature>
<dbReference type="InterPro" id="IPR032678">
    <property type="entry name" value="tRNA-synt_1_cat_dom"/>
</dbReference>
<organism evidence="16 17">
    <name type="scientific">Clostridium beijerinckii</name>
    <name type="common">Clostridium MP</name>
    <dbReference type="NCBI Taxonomy" id="1520"/>
    <lineage>
        <taxon>Bacteria</taxon>
        <taxon>Bacillati</taxon>
        <taxon>Bacillota</taxon>
        <taxon>Clostridia</taxon>
        <taxon>Eubacteriales</taxon>
        <taxon>Clostridiaceae</taxon>
        <taxon>Clostridium</taxon>
    </lineage>
</organism>
<keyword evidence="11 13" id="KW-0030">Aminoacyl-tRNA synthetase</keyword>
<evidence type="ECO:0000313" key="17">
    <source>
        <dbReference type="Proteomes" id="UP000587880"/>
    </source>
</evidence>
<accession>A0A7X9SRT7</accession>
<dbReference type="Pfam" id="PF01406">
    <property type="entry name" value="tRNA-synt_1e"/>
    <property type="match status" value="1"/>
</dbReference>
<dbReference type="RefSeq" id="WP_168982869.1">
    <property type="nucleotide sequence ID" value="NZ_JABAGD010000043.1"/>
</dbReference>
<evidence type="ECO:0000256" key="5">
    <source>
        <dbReference type="ARBA" id="ARBA00022598"/>
    </source>
</evidence>
<protein>
    <recommendedName>
        <fullName evidence="13">Cysteine--tRNA ligase</fullName>
        <ecNumber evidence="13">6.1.1.16</ecNumber>
    </recommendedName>
    <alternativeName>
        <fullName evidence="13">Cysteinyl-tRNA synthetase</fullName>
        <shortName evidence="13">CysRS</shortName>
    </alternativeName>
</protein>
<keyword evidence="4 13" id="KW-0963">Cytoplasm</keyword>
<comment type="subunit">
    <text evidence="3 13">Monomer.</text>
</comment>
<evidence type="ECO:0000256" key="6">
    <source>
        <dbReference type="ARBA" id="ARBA00022723"/>
    </source>
</evidence>
<keyword evidence="5 13" id="KW-0436">Ligase</keyword>
<dbReference type="GO" id="GO:0004817">
    <property type="term" value="F:cysteine-tRNA ligase activity"/>
    <property type="evidence" value="ECO:0007669"/>
    <property type="project" value="UniProtKB-UniRule"/>
</dbReference>
<dbReference type="GO" id="GO:0008270">
    <property type="term" value="F:zinc ion binding"/>
    <property type="evidence" value="ECO:0007669"/>
    <property type="project" value="UniProtKB-UniRule"/>
</dbReference>
<dbReference type="InterPro" id="IPR015273">
    <property type="entry name" value="Cys-tRNA-synt_Ia_DALR"/>
</dbReference>
<dbReference type="Proteomes" id="UP000587880">
    <property type="component" value="Unassembled WGS sequence"/>
</dbReference>
<comment type="catalytic activity">
    <reaction evidence="12 13">
        <text>tRNA(Cys) + L-cysteine + ATP = L-cysteinyl-tRNA(Cys) + AMP + diphosphate</text>
        <dbReference type="Rhea" id="RHEA:17773"/>
        <dbReference type="Rhea" id="RHEA-COMP:9661"/>
        <dbReference type="Rhea" id="RHEA-COMP:9679"/>
        <dbReference type="ChEBI" id="CHEBI:30616"/>
        <dbReference type="ChEBI" id="CHEBI:33019"/>
        <dbReference type="ChEBI" id="CHEBI:35235"/>
        <dbReference type="ChEBI" id="CHEBI:78442"/>
        <dbReference type="ChEBI" id="CHEBI:78517"/>
        <dbReference type="ChEBI" id="CHEBI:456215"/>
        <dbReference type="EC" id="6.1.1.16"/>
    </reaction>
</comment>
<feature type="coiled-coil region" evidence="14">
    <location>
        <begin position="409"/>
        <end position="440"/>
    </location>
</feature>
<dbReference type="CDD" id="cd00672">
    <property type="entry name" value="CysRS_core"/>
    <property type="match status" value="1"/>
</dbReference>
<keyword evidence="9 13" id="KW-0067">ATP-binding</keyword>
<dbReference type="Pfam" id="PF09190">
    <property type="entry name" value="DALR_2"/>
    <property type="match status" value="1"/>
</dbReference>
<dbReference type="InterPro" id="IPR024909">
    <property type="entry name" value="Cys-tRNA/MSH_ligase"/>
</dbReference>
<dbReference type="SUPFAM" id="SSF52374">
    <property type="entry name" value="Nucleotidylyl transferase"/>
    <property type="match status" value="1"/>
</dbReference>
<evidence type="ECO:0000256" key="4">
    <source>
        <dbReference type="ARBA" id="ARBA00022490"/>
    </source>
</evidence>
<keyword evidence="8 13" id="KW-0862">Zinc</keyword>
<evidence type="ECO:0000256" key="2">
    <source>
        <dbReference type="ARBA" id="ARBA00005594"/>
    </source>
</evidence>
<evidence type="ECO:0000256" key="8">
    <source>
        <dbReference type="ARBA" id="ARBA00022833"/>
    </source>
</evidence>
<dbReference type="NCBIfam" id="TIGR00435">
    <property type="entry name" value="cysS"/>
    <property type="match status" value="1"/>
</dbReference>
<reference evidence="16 17" key="1">
    <citation type="submission" date="2020-04" db="EMBL/GenBank/DDBJ databases">
        <authorList>
            <person name="Hitch T.C.A."/>
            <person name="Wylensek D."/>
            <person name="Clavel T."/>
        </authorList>
    </citation>
    <scope>NUCLEOTIDE SEQUENCE [LARGE SCALE GENOMIC DNA]</scope>
    <source>
        <strain evidence="16 17">WB01_NA02</strain>
    </source>
</reference>
<dbReference type="GO" id="GO:0005524">
    <property type="term" value="F:ATP binding"/>
    <property type="evidence" value="ECO:0007669"/>
    <property type="project" value="UniProtKB-UniRule"/>
</dbReference>
<keyword evidence="10 13" id="KW-0648">Protein biosynthesis</keyword>
<name>A0A7X9SRT7_CLOBE</name>
<feature type="short sequence motif" description="'KMSKS' region" evidence="13">
    <location>
        <begin position="264"/>
        <end position="268"/>
    </location>
</feature>
<evidence type="ECO:0000256" key="13">
    <source>
        <dbReference type="HAMAP-Rule" id="MF_00041"/>
    </source>
</evidence>
<keyword evidence="7 13" id="KW-0547">Nucleotide-binding</keyword>
<evidence type="ECO:0000256" key="9">
    <source>
        <dbReference type="ARBA" id="ARBA00022840"/>
    </source>
</evidence>
<dbReference type="InterPro" id="IPR015803">
    <property type="entry name" value="Cys-tRNA-ligase"/>
</dbReference>
<dbReference type="InterPro" id="IPR014729">
    <property type="entry name" value="Rossmann-like_a/b/a_fold"/>
</dbReference>
<dbReference type="InterPro" id="IPR056411">
    <property type="entry name" value="CysS_C"/>
</dbReference>
<gene>
    <name evidence="13" type="primary">cysS</name>
    <name evidence="16" type="ORF">HF849_19490</name>
</gene>
<dbReference type="SMART" id="SM00840">
    <property type="entry name" value="DALR_2"/>
    <property type="match status" value="1"/>
</dbReference>
<dbReference type="HAMAP" id="MF_00041">
    <property type="entry name" value="Cys_tRNA_synth"/>
    <property type="match status" value="1"/>
</dbReference>
<dbReference type="EC" id="6.1.1.16" evidence="13"/>
<dbReference type="InterPro" id="IPR009080">
    <property type="entry name" value="tRNAsynth_Ia_anticodon-bd"/>
</dbReference>
<dbReference type="GO" id="GO:0006423">
    <property type="term" value="P:cysteinyl-tRNA aminoacylation"/>
    <property type="evidence" value="ECO:0007669"/>
    <property type="project" value="UniProtKB-UniRule"/>
</dbReference>
<evidence type="ECO:0000256" key="3">
    <source>
        <dbReference type="ARBA" id="ARBA00011245"/>
    </source>
</evidence>
<feature type="binding site" evidence="13">
    <location>
        <position position="236"/>
    </location>
    <ligand>
        <name>Zn(2+)</name>
        <dbReference type="ChEBI" id="CHEBI:29105"/>
    </ligand>
</feature>
<evidence type="ECO:0000313" key="16">
    <source>
        <dbReference type="EMBL" id="NMF06884.1"/>
    </source>
</evidence>
<sequence length="483" mass="56120">MRVFNTLTRQKEEFIPIIPGEVKMYVCGPTVYNFFHIGNGRTFIVFDTIRRYLEYRGYKVRFVQNFTDIDDKMINKANDEGITVKELGDKYIKEYYQDADSLKIERATVNPRATEYIHDIIKFVEELIEAGFAYEVDGDVYYSTKKFDNYGRLVGQNLDDLQVGARISVDERKKDPMDFAVWKAQKPGEPAWESPWGPGRPGWHIECSCMAKKLLGDTIDIHAGGMDLRFPHHENEIAQSEALTGKPFANYWLHAAFVNVDNKKMSKSLNNFFTAREVLEEYSSDAIRFLMLSGHYRIQINFTKELLDSAKSSIERLYNCINNLENLKDEVTKKLMDEEEEKYLKSLDKYREKFIEKMDDDFNTADAISVLFDLTKDINNNVNINSSSELCEKAESVVRELGNPLGILQDRIEKDLETEIQELIEKRQQARKNKDFALADKIRDDLKSRNIILEDTPQGVRWKRIQVESSAEKADADRRTYTI</sequence>
<comment type="cofactor">
    <cofactor evidence="13">
        <name>Zn(2+)</name>
        <dbReference type="ChEBI" id="CHEBI:29105"/>
    </cofactor>
    <text evidence="13">Binds 1 zinc ion per subunit.</text>
</comment>
<comment type="similarity">
    <text evidence="2 13">Belongs to the class-I aminoacyl-tRNA synthetase family.</text>
</comment>
<dbReference type="AlphaFoldDB" id="A0A7X9SRT7"/>
<dbReference type="GO" id="GO:0005829">
    <property type="term" value="C:cytosol"/>
    <property type="evidence" value="ECO:0007669"/>
    <property type="project" value="TreeGrafter"/>
</dbReference>
<dbReference type="Gene3D" id="3.40.50.620">
    <property type="entry name" value="HUPs"/>
    <property type="match status" value="1"/>
</dbReference>
<keyword evidence="6 13" id="KW-0479">Metal-binding</keyword>
<dbReference type="FunFam" id="3.40.50.620:FF:000009">
    <property type="entry name" value="Cysteine--tRNA ligase"/>
    <property type="match status" value="1"/>
</dbReference>
<evidence type="ECO:0000256" key="12">
    <source>
        <dbReference type="ARBA" id="ARBA00047398"/>
    </source>
</evidence>
<feature type="domain" description="Cysteinyl-tRNA synthetase class Ia DALR" evidence="15">
    <location>
        <begin position="353"/>
        <end position="416"/>
    </location>
</feature>
<evidence type="ECO:0000256" key="10">
    <source>
        <dbReference type="ARBA" id="ARBA00022917"/>
    </source>
</evidence>
<feature type="binding site" evidence="13">
    <location>
        <position position="27"/>
    </location>
    <ligand>
        <name>Zn(2+)</name>
        <dbReference type="ChEBI" id="CHEBI:29105"/>
    </ligand>
</feature>
<dbReference type="PRINTS" id="PR00983">
    <property type="entry name" value="TRNASYNTHCYS"/>
</dbReference>
<dbReference type="Pfam" id="PF23493">
    <property type="entry name" value="CysS_C"/>
    <property type="match status" value="1"/>
</dbReference>
<comment type="subcellular location">
    <subcellularLocation>
        <location evidence="1 13">Cytoplasm</location>
    </subcellularLocation>
</comment>
<dbReference type="PANTHER" id="PTHR10890:SF3">
    <property type="entry name" value="CYSTEINE--TRNA LIGASE, CYTOPLASMIC"/>
    <property type="match status" value="1"/>
</dbReference>
<feature type="coiled-coil region" evidence="14">
    <location>
        <begin position="307"/>
        <end position="341"/>
    </location>
</feature>
<comment type="caution">
    <text evidence="16">The sequence shown here is derived from an EMBL/GenBank/DDBJ whole genome shotgun (WGS) entry which is preliminary data.</text>
</comment>
<keyword evidence="14" id="KW-0175">Coiled coil</keyword>
<dbReference type="SUPFAM" id="SSF47323">
    <property type="entry name" value="Anticodon-binding domain of a subclass of class I aminoacyl-tRNA synthetases"/>
    <property type="match status" value="1"/>
</dbReference>
<evidence type="ECO:0000256" key="11">
    <source>
        <dbReference type="ARBA" id="ARBA00023146"/>
    </source>
</evidence>
<evidence type="ECO:0000259" key="15">
    <source>
        <dbReference type="SMART" id="SM00840"/>
    </source>
</evidence>
<evidence type="ECO:0000256" key="1">
    <source>
        <dbReference type="ARBA" id="ARBA00004496"/>
    </source>
</evidence>
<feature type="binding site" evidence="13">
    <location>
        <position position="207"/>
    </location>
    <ligand>
        <name>Zn(2+)</name>
        <dbReference type="ChEBI" id="CHEBI:29105"/>
    </ligand>
</feature>
<dbReference type="Gene3D" id="1.20.120.1910">
    <property type="entry name" value="Cysteine-tRNA ligase, C-terminal anti-codon recognition domain"/>
    <property type="match status" value="1"/>
</dbReference>
<proteinExistence type="inferred from homology"/>
<dbReference type="EMBL" id="JABAGD010000043">
    <property type="protein sequence ID" value="NMF06884.1"/>
    <property type="molecule type" value="Genomic_DNA"/>
</dbReference>
<feature type="short sequence motif" description="'HIGH' region" evidence="13">
    <location>
        <begin position="29"/>
        <end position="39"/>
    </location>
</feature>
<evidence type="ECO:0000256" key="7">
    <source>
        <dbReference type="ARBA" id="ARBA00022741"/>
    </source>
</evidence>
<feature type="binding site" evidence="13">
    <location>
        <position position="267"/>
    </location>
    <ligand>
        <name>ATP</name>
        <dbReference type="ChEBI" id="CHEBI:30616"/>
    </ligand>
</feature>